<organism evidence="2 3">
    <name type="scientific">Stephania yunnanensis</name>
    <dbReference type="NCBI Taxonomy" id="152371"/>
    <lineage>
        <taxon>Eukaryota</taxon>
        <taxon>Viridiplantae</taxon>
        <taxon>Streptophyta</taxon>
        <taxon>Embryophyta</taxon>
        <taxon>Tracheophyta</taxon>
        <taxon>Spermatophyta</taxon>
        <taxon>Magnoliopsida</taxon>
        <taxon>Ranunculales</taxon>
        <taxon>Menispermaceae</taxon>
        <taxon>Menispermoideae</taxon>
        <taxon>Cissampelideae</taxon>
        <taxon>Stephania</taxon>
    </lineage>
</organism>
<keyword evidence="3" id="KW-1185">Reference proteome</keyword>
<evidence type="ECO:0000256" key="1">
    <source>
        <dbReference type="SAM" id="MobiDB-lite"/>
    </source>
</evidence>
<evidence type="ECO:0000313" key="3">
    <source>
        <dbReference type="Proteomes" id="UP001420932"/>
    </source>
</evidence>
<sequence length="210" mass="23803">MTVMPSWLSTGVRVAKETRNSDKEEPRRAMHAMEPDPEQRRRNGGERRRNRGPRSRGVARHGGIERYGPEQRRRNVGEQWRRRNPARPEAEERGRAVAEKGADSQTRRRLACRGISDILVSIVADLSQICHRLGGKIMAREASIDTTAQSETVRDHSVTAHSSAQVHVVGDKAVRDHSVTDHSSGDIHVVGDKASMFRQIRERDRRFDYG</sequence>
<feature type="compositionally biased region" description="Basic residues" evidence="1">
    <location>
        <begin position="48"/>
        <end position="59"/>
    </location>
</feature>
<dbReference type="AlphaFoldDB" id="A0AAP0FCZ7"/>
<name>A0AAP0FCZ7_9MAGN</name>
<accession>A0AAP0FCZ7</accession>
<proteinExistence type="predicted"/>
<evidence type="ECO:0000313" key="2">
    <source>
        <dbReference type="EMBL" id="KAK9107677.1"/>
    </source>
</evidence>
<reference evidence="2 3" key="1">
    <citation type="submission" date="2024-01" db="EMBL/GenBank/DDBJ databases">
        <title>Genome assemblies of Stephania.</title>
        <authorList>
            <person name="Yang L."/>
        </authorList>
    </citation>
    <scope>NUCLEOTIDE SEQUENCE [LARGE SCALE GENOMIC DNA]</scope>
    <source>
        <strain evidence="2">YNDBR</strain>
        <tissue evidence="2">Leaf</tissue>
    </source>
</reference>
<comment type="caution">
    <text evidence="2">The sequence shown here is derived from an EMBL/GenBank/DDBJ whole genome shotgun (WGS) entry which is preliminary data.</text>
</comment>
<feature type="region of interest" description="Disordered" evidence="1">
    <location>
        <begin position="1"/>
        <end position="102"/>
    </location>
</feature>
<feature type="compositionally biased region" description="Basic and acidic residues" evidence="1">
    <location>
        <begin position="14"/>
        <end position="47"/>
    </location>
</feature>
<feature type="compositionally biased region" description="Basic and acidic residues" evidence="1">
    <location>
        <begin position="62"/>
        <end position="102"/>
    </location>
</feature>
<gene>
    <name evidence="2" type="ORF">Syun_023688</name>
</gene>
<protein>
    <submittedName>
        <fullName evidence="2">Uncharacterized protein</fullName>
    </submittedName>
</protein>
<dbReference type="EMBL" id="JBBNAF010000010">
    <property type="protein sequence ID" value="KAK9107677.1"/>
    <property type="molecule type" value="Genomic_DNA"/>
</dbReference>
<dbReference type="Proteomes" id="UP001420932">
    <property type="component" value="Unassembled WGS sequence"/>
</dbReference>